<evidence type="ECO:0000256" key="2">
    <source>
        <dbReference type="SAM" id="Phobius"/>
    </source>
</evidence>
<feature type="region of interest" description="Disordered" evidence="1">
    <location>
        <begin position="97"/>
        <end position="125"/>
    </location>
</feature>
<keyword evidence="2" id="KW-0472">Membrane</keyword>
<protein>
    <submittedName>
        <fullName evidence="3">Uncharacterized protein</fullName>
    </submittedName>
</protein>
<organism evidence="3">
    <name type="scientific">candidate division TA06 bacterium ADurb.Bin417</name>
    <dbReference type="NCBI Taxonomy" id="1852828"/>
    <lineage>
        <taxon>Bacteria</taxon>
        <taxon>Bacteria division TA06</taxon>
    </lineage>
</organism>
<sequence length="125" mass="13593">MYPSAETMTPLPSDWREYSRWRGPWSPKKRRKFGSLKKSSKGLFRTVTFWVVLMLTTAGLICSATLMKTDSIVSAEGFNGAPGPPGFCWAPAGPAAVSSRPETASNPAPLPNHNLPNAFFTETSS</sequence>
<dbReference type="AlphaFoldDB" id="A0A1V5MHX1"/>
<dbReference type="Proteomes" id="UP000485484">
    <property type="component" value="Unassembled WGS sequence"/>
</dbReference>
<keyword evidence="2" id="KW-0812">Transmembrane</keyword>
<name>A0A1V5MHX1_UNCT6</name>
<proteinExistence type="predicted"/>
<gene>
    <name evidence="3" type="ORF">BWY73_00615</name>
</gene>
<evidence type="ECO:0000256" key="1">
    <source>
        <dbReference type="SAM" id="MobiDB-lite"/>
    </source>
</evidence>
<evidence type="ECO:0000313" key="3">
    <source>
        <dbReference type="EMBL" id="OPZ92823.1"/>
    </source>
</evidence>
<comment type="caution">
    <text evidence="3">The sequence shown here is derived from an EMBL/GenBank/DDBJ whole genome shotgun (WGS) entry which is preliminary data.</text>
</comment>
<keyword evidence="2" id="KW-1133">Transmembrane helix</keyword>
<feature type="transmembrane region" description="Helical" evidence="2">
    <location>
        <begin position="47"/>
        <end position="67"/>
    </location>
</feature>
<dbReference type="EMBL" id="MWAK01000065">
    <property type="protein sequence ID" value="OPZ92823.1"/>
    <property type="molecule type" value="Genomic_DNA"/>
</dbReference>
<accession>A0A1V5MHX1</accession>
<reference evidence="3" key="1">
    <citation type="submission" date="2017-02" db="EMBL/GenBank/DDBJ databases">
        <title>Delving into the versatile metabolic prowess of the omnipresent phylum Bacteroidetes.</title>
        <authorList>
            <person name="Nobu M.K."/>
            <person name="Mei R."/>
            <person name="Narihiro T."/>
            <person name="Kuroda K."/>
            <person name="Liu W.-T."/>
        </authorList>
    </citation>
    <scope>NUCLEOTIDE SEQUENCE</scope>
    <source>
        <strain evidence="3">ADurb.Bin417</strain>
    </source>
</reference>